<evidence type="ECO:0000313" key="3">
    <source>
        <dbReference type="Proteomes" id="UP000789901"/>
    </source>
</evidence>
<comment type="caution">
    <text evidence="2">The sequence shown here is derived from an EMBL/GenBank/DDBJ whole genome shotgun (WGS) entry which is preliminary data.</text>
</comment>
<evidence type="ECO:0000256" key="1">
    <source>
        <dbReference type="SAM" id="MobiDB-lite"/>
    </source>
</evidence>
<sequence>SDRSGTTSTPTILLHMYPENWLKLPPRETNNNNTNKNRRMPNNIDTIKAMIKELQPEKEPHSSTSCTTTRTGYTRMGPV</sequence>
<gene>
    <name evidence="2" type="ORF">GMARGA_LOCUS12309</name>
</gene>
<dbReference type="EMBL" id="CAJVQB010007464">
    <property type="protein sequence ID" value="CAG8703885.1"/>
    <property type="molecule type" value="Genomic_DNA"/>
</dbReference>
<proteinExistence type="predicted"/>
<name>A0ABN7UYS1_GIGMA</name>
<dbReference type="Proteomes" id="UP000789901">
    <property type="component" value="Unassembled WGS sequence"/>
</dbReference>
<feature type="region of interest" description="Disordered" evidence="1">
    <location>
        <begin position="23"/>
        <end position="43"/>
    </location>
</feature>
<feature type="region of interest" description="Disordered" evidence="1">
    <location>
        <begin position="55"/>
        <end position="79"/>
    </location>
</feature>
<feature type="non-terminal residue" evidence="2">
    <location>
        <position position="1"/>
    </location>
</feature>
<reference evidence="2 3" key="1">
    <citation type="submission" date="2021-06" db="EMBL/GenBank/DDBJ databases">
        <authorList>
            <person name="Kallberg Y."/>
            <person name="Tangrot J."/>
            <person name="Rosling A."/>
        </authorList>
    </citation>
    <scope>NUCLEOTIDE SEQUENCE [LARGE SCALE GENOMIC DNA]</scope>
    <source>
        <strain evidence="2 3">120-4 pot B 10/14</strain>
    </source>
</reference>
<organism evidence="2 3">
    <name type="scientific">Gigaspora margarita</name>
    <dbReference type="NCBI Taxonomy" id="4874"/>
    <lineage>
        <taxon>Eukaryota</taxon>
        <taxon>Fungi</taxon>
        <taxon>Fungi incertae sedis</taxon>
        <taxon>Mucoromycota</taxon>
        <taxon>Glomeromycotina</taxon>
        <taxon>Glomeromycetes</taxon>
        <taxon>Diversisporales</taxon>
        <taxon>Gigasporaceae</taxon>
        <taxon>Gigaspora</taxon>
    </lineage>
</organism>
<feature type="compositionally biased region" description="Low complexity" evidence="1">
    <location>
        <begin position="27"/>
        <end position="43"/>
    </location>
</feature>
<evidence type="ECO:0000313" key="2">
    <source>
        <dbReference type="EMBL" id="CAG8703885.1"/>
    </source>
</evidence>
<protein>
    <submittedName>
        <fullName evidence="2">31739_t:CDS:1</fullName>
    </submittedName>
</protein>
<accession>A0ABN7UYS1</accession>
<feature type="compositionally biased region" description="Low complexity" evidence="1">
    <location>
        <begin position="62"/>
        <end position="79"/>
    </location>
</feature>
<keyword evidence="3" id="KW-1185">Reference proteome</keyword>